<evidence type="ECO:0000313" key="1">
    <source>
        <dbReference type="Proteomes" id="UP000887576"/>
    </source>
</evidence>
<dbReference type="WBParaSite" id="JU765_v2.g98.t1">
    <property type="protein sequence ID" value="JU765_v2.g98.t1"/>
    <property type="gene ID" value="JU765_v2.g98"/>
</dbReference>
<organism evidence="1 2">
    <name type="scientific">Panagrolaimus sp. JU765</name>
    <dbReference type="NCBI Taxonomy" id="591449"/>
    <lineage>
        <taxon>Eukaryota</taxon>
        <taxon>Metazoa</taxon>
        <taxon>Ecdysozoa</taxon>
        <taxon>Nematoda</taxon>
        <taxon>Chromadorea</taxon>
        <taxon>Rhabditida</taxon>
        <taxon>Tylenchina</taxon>
        <taxon>Panagrolaimomorpha</taxon>
        <taxon>Panagrolaimoidea</taxon>
        <taxon>Panagrolaimidae</taxon>
        <taxon>Panagrolaimus</taxon>
    </lineage>
</organism>
<evidence type="ECO:0000313" key="2">
    <source>
        <dbReference type="WBParaSite" id="JU765_v2.g98.t1"/>
    </source>
</evidence>
<accession>A0AC34RSC1</accession>
<dbReference type="Proteomes" id="UP000887576">
    <property type="component" value="Unplaced"/>
</dbReference>
<reference evidence="2" key="1">
    <citation type="submission" date="2022-11" db="UniProtKB">
        <authorList>
            <consortium name="WormBaseParasite"/>
        </authorList>
    </citation>
    <scope>IDENTIFICATION</scope>
</reference>
<protein>
    <submittedName>
        <fullName evidence="2">Ig-like domain-containing protein</fullName>
    </submittedName>
</protein>
<name>A0AC34RSC1_9BILA</name>
<sequence length="176" mass="19746">MSRLLNFLILLFLLEFAEAAPEFRPEVNFDTSNAIKQDKVNVNEMMARTGSASVLPCDPIFGPSGAKKEATWYKDGSPIAQVTGEQNAVYLNRSLKDLNRNVPEVGFLIVTELEKADEGDYWCIRKDNGQLGEISRIKVAFLTEVSRDRKLIANPETPFFGDFVEIECTFTEAYPA</sequence>
<proteinExistence type="predicted"/>